<feature type="domain" description="Diels-Alderase N-terminal" evidence="1">
    <location>
        <begin position="73"/>
        <end position="251"/>
    </location>
</feature>
<keyword evidence="4" id="KW-1185">Reference proteome</keyword>
<evidence type="ECO:0000313" key="3">
    <source>
        <dbReference type="EMBL" id="KAJ5242320.1"/>
    </source>
</evidence>
<dbReference type="OrthoDB" id="5344254at2759"/>
<dbReference type="Proteomes" id="UP001147733">
    <property type="component" value="Unassembled WGS sequence"/>
</dbReference>
<reference evidence="3" key="1">
    <citation type="submission" date="2022-11" db="EMBL/GenBank/DDBJ databases">
        <authorList>
            <person name="Petersen C."/>
        </authorList>
    </citation>
    <scope>NUCLEOTIDE SEQUENCE</scope>
    <source>
        <strain evidence="3">IBT 23319</strain>
    </source>
</reference>
<proteinExistence type="predicted"/>
<evidence type="ECO:0000313" key="4">
    <source>
        <dbReference type="Proteomes" id="UP001147733"/>
    </source>
</evidence>
<evidence type="ECO:0000259" key="1">
    <source>
        <dbReference type="Pfam" id="PF24137"/>
    </source>
</evidence>
<dbReference type="RefSeq" id="XP_056505324.1">
    <property type="nucleotide sequence ID" value="XM_056639567.1"/>
</dbReference>
<protein>
    <submittedName>
        <fullName evidence="3">Hydroxyneurosporene synthase</fullName>
    </submittedName>
</protein>
<dbReference type="InterPro" id="IPR057722">
    <property type="entry name" value="AsqO/PenF-like_C"/>
</dbReference>
<dbReference type="InterPro" id="IPR056402">
    <property type="entry name" value="DA_N"/>
</dbReference>
<dbReference type="Pfam" id="PF25581">
    <property type="entry name" value="AsqO_C"/>
    <property type="match status" value="1"/>
</dbReference>
<dbReference type="GeneID" id="81378734"/>
<dbReference type="EMBL" id="JAPQKT010000001">
    <property type="protein sequence ID" value="KAJ5242320.1"/>
    <property type="molecule type" value="Genomic_DNA"/>
</dbReference>
<reference evidence="3" key="2">
    <citation type="journal article" date="2023" name="IMA Fungus">
        <title>Comparative genomic study of the Penicillium genus elucidates a diverse pangenome and 15 lateral gene transfer events.</title>
        <authorList>
            <person name="Petersen C."/>
            <person name="Sorensen T."/>
            <person name="Nielsen M.R."/>
            <person name="Sondergaard T.E."/>
            <person name="Sorensen J.L."/>
            <person name="Fitzpatrick D.A."/>
            <person name="Frisvad J.C."/>
            <person name="Nielsen K.L."/>
        </authorList>
    </citation>
    <scope>NUCLEOTIDE SEQUENCE</scope>
    <source>
        <strain evidence="3">IBT 23319</strain>
    </source>
</reference>
<accession>A0A9W9TWS6</accession>
<dbReference type="AlphaFoldDB" id="A0A9W9TWS6"/>
<name>A0A9W9TWS6_PENCI</name>
<evidence type="ECO:0000259" key="2">
    <source>
        <dbReference type="Pfam" id="PF25581"/>
    </source>
</evidence>
<dbReference type="Pfam" id="PF24137">
    <property type="entry name" value="DA_N"/>
    <property type="match status" value="1"/>
</dbReference>
<feature type="domain" description="AsqO/PenF-like C-terminal" evidence="2">
    <location>
        <begin position="258"/>
        <end position="401"/>
    </location>
</feature>
<gene>
    <name evidence="3" type="ORF">N7469_000647</name>
</gene>
<sequence>MYTLSWTLLRSVAYLTFAFTFVSSAGLSTSSLHQTYRIPSKVQNGTAHARFEVDTFGGNLSLSSRQSFDAPQVNRINSDSFDWWYFDVVDEYNPLISLVVTFFTSSASAFPFLDPNEDSVLTAYVWVSFGNGSSWAGYLPASLALVDIGGKQASLGIWEGNGFQWNAVKEDLSAYEVVIDAPELEIKGRLDLVARSPLHLPCGIRENITSLQIAPHIGWVSLVPDAVGSVDMTILDTQMKFQGVAYHDKNWSDRNFTDSVRSWYWGHGRLGLYSIVWFSYLAINDPTNTTYVSSYVAHNGEVLISECDDSLLTVRPTGRSNTTGDRYPAFVGDLPDGFKLDFVLPENTRLRVNVSTRVKVAGDGEYYMRWTGNMTGEVVEMNPSPVIQESSLTGVAVFEQFHMQEQDP</sequence>
<organism evidence="3 4">
    <name type="scientific">Penicillium citrinum</name>
    <dbReference type="NCBI Taxonomy" id="5077"/>
    <lineage>
        <taxon>Eukaryota</taxon>
        <taxon>Fungi</taxon>
        <taxon>Dikarya</taxon>
        <taxon>Ascomycota</taxon>
        <taxon>Pezizomycotina</taxon>
        <taxon>Eurotiomycetes</taxon>
        <taxon>Eurotiomycetidae</taxon>
        <taxon>Eurotiales</taxon>
        <taxon>Aspergillaceae</taxon>
        <taxon>Penicillium</taxon>
    </lineage>
</organism>
<dbReference type="SUPFAM" id="SSF159245">
    <property type="entry name" value="AttH-like"/>
    <property type="match status" value="1"/>
</dbReference>
<comment type="caution">
    <text evidence="3">The sequence shown here is derived from an EMBL/GenBank/DDBJ whole genome shotgun (WGS) entry which is preliminary data.</text>
</comment>